<reference evidence="2 3" key="1">
    <citation type="journal article" date="2024" name="J Genomics">
        <title>Draft genome sequencing and assembly of Favolaschia claudopus CIRM-BRFM 2984 isolated from oak limbs.</title>
        <authorList>
            <person name="Navarro D."/>
            <person name="Drula E."/>
            <person name="Chaduli D."/>
            <person name="Cazenave R."/>
            <person name="Ahrendt S."/>
            <person name="Wang J."/>
            <person name="Lipzen A."/>
            <person name="Daum C."/>
            <person name="Barry K."/>
            <person name="Grigoriev I.V."/>
            <person name="Favel A."/>
            <person name="Rosso M.N."/>
            <person name="Martin F."/>
        </authorList>
    </citation>
    <scope>NUCLEOTIDE SEQUENCE [LARGE SCALE GENOMIC DNA]</scope>
    <source>
        <strain evidence="2 3">CIRM-BRFM 2984</strain>
    </source>
</reference>
<feature type="region of interest" description="Disordered" evidence="1">
    <location>
        <begin position="380"/>
        <end position="485"/>
    </location>
</feature>
<name>A0AAW0AH66_9AGAR</name>
<feature type="region of interest" description="Disordered" evidence="1">
    <location>
        <begin position="101"/>
        <end position="129"/>
    </location>
</feature>
<gene>
    <name evidence="2" type="ORF">R3P38DRAFT_3588917</name>
</gene>
<keyword evidence="3" id="KW-1185">Reference proteome</keyword>
<feature type="compositionally biased region" description="Polar residues" evidence="1">
    <location>
        <begin position="439"/>
        <end position="450"/>
    </location>
</feature>
<organism evidence="2 3">
    <name type="scientific">Favolaschia claudopus</name>
    <dbReference type="NCBI Taxonomy" id="2862362"/>
    <lineage>
        <taxon>Eukaryota</taxon>
        <taxon>Fungi</taxon>
        <taxon>Dikarya</taxon>
        <taxon>Basidiomycota</taxon>
        <taxon>Agaricomycotina</taxon>
        <taxon>Agaricomycetes</taxon>
        <taxon>Agaricomycetidae</taxon>
        <taxon>Agaricales</taxon>
        <taxon>Marasmiineae</taxon>
        <taxon>Mycenaceae</taxon>
        <taxon>Favolaschia</taxon>
    </lineage>
</organism>
<evidence type="ECO:0000256" key="1">
    <source>
        <dbReference type="SAM" id="MobiDB-lite"/>
    </source>
</evidence>
<dbReference type="EMBL" id="JAWWNJ010000066">
    <property type="protein sequence ID" value="KAK7012268.1"/>
    <property type="molecule type" value="Genomic_DNA"/>
</dbReference>
<feature type="region of interest" description="Disordered" evidence="1">
    <location>
        <begin position="248"/>
        <end position="277"/>
    </location>
</feature>
<dbReference type="Proteomes" id="UP001362999">
    <property type="component" value="Unassembled WGS sequence"/>
</dbReference>
<accession>A0AAW0AH66</accession>
<feature type="compositionally biased region" description="Basic and acidic residues" evidence="1">
    <location>
        <begin position="469"/>
        <end position="479"/>
    </location>
</feature>
<protein>
    <submittedName>
        <fullName evidence="2">Uncharacterized protein</fullName>
    </submittedName>
</protein>
<feature type="region of interest" description="Disordered" evidence="1">
    <location>
        <begin position="53"/>
        <end position="81"/>
    </location>
</feature>
<sequence>MDDIAWRTEICDIECDNLFVTTFLGLNFHHGAGAAGLGRARFVSCAAHIHFHPPPPASSSSTPRRRAPDRPRSLQSPVPAGSATMTSFCLLAADVQSTLSGTLSPAPEAPRPLAHHHIHPPPPHRVFYNPVSPLSTRILQMMSSSMPKPPLDDDSDTLEDVYVPIPPMPNRRTSPRTTTPKREKDPDTEPDFDALDGNPPRTVSPDITHHSGRNPGDPRLAPQRIDESLGERISLTIMASDFTFGYPDVGPPDSLASDDGHHVDEPPESEPESDLDLHTSLPCLPLLDHWLRPRPPRPRLPFSPTPTILQETPVTPLAVASDIATARTLRGGIGLTTGLGWSDSEDEDAPSDLTRRISSLNLHQPASQYARSRASSLSTRASTFSSLPSGRASTVASASSEHEATDTDIDEFGTWTTRRAPASRGAAPPTSWTRRSDPTSRLSRAQSYSTLGRIPSIRTDDSSQFGANHDNHEQRRDGQDYIQPAPCADKESCVTRRFETRCRERPVYARNPSTASTASVALPQTRSLIRPRAVTGLGGANPVSGLPQTRMPVPLSMQSTPHPGLPSTDTHNAHIPPVPRTPGSLRPLRLAARQPVLGGDRAPVPVPSVLHTNTTGLPASGTASSLASSVSSSSSFEYNNGTTPLSASTSATSVSTLLTPSSSLSGHLAAPASPIGGGTICLCAAVAFAVRAWAAVTGHFALTDAVTWIRSACRRICCRTAATTANAQDAYDADV</sequence>
<evidence type="ECO:0000313" key="3">
    <source>
        <dbReference type="Proteomes" id="UP001362999"/>
    </source>
</evidence>
<proteinExistence type="predicted"/>
<comment type="caution">
    <text evidence="2">The sequence shown here is derived from an EMBL/GenBank/DDBJ whole genome shotgun (WGS) entry which is preliminary data.</text>
</comment>
<dbReference type="AlphaFoldDB" id="A0AAW0AH66"/>
<feature type="compositionally biased region" description="Low complexity" evidence="1">
    <location>
        <begin position="416"/>
        <end position="431"/>
    </location>
</feature>
<feature type="region of interest" description="Disordered" evidence="1">
    <location>
        <begin position="143"/>
        <end position="222"/>
    </location>
</feature>
<evidence type="ECO:0000313" key="2">
    <source>
        <dbReference type="EMBL" id="KAK7012268.1"/>
    </source>
</evidence>